<sequence>MVVVFRYIVPRNFSGIALYPFVFVRNEKDKTPVFINHEKIHLKQQLELFIVVFYLWYDVEFLFKYIKYKDSYQAYRNICFEREAYLYEVQSDYLKTRKAFSFLKFV</sequence>
<dbReference type="EMBL" id="SOAG01000002">
    <property type="protein sequence ID" value="TDS65317.1"/>
    <property type="molecule type" value="Genomic_DNA"/>
</dbReference>
<keyword evidence="1" id="KW-0812">Transmembrane</keyword>
<feature type="transmembrane region" description="Helical" evidence="1">
    <location>
        <begin position="48"/>
        <end position="66"/>
    </location>
</feature>
<dbReference type="RefSeq" id="WP_133711542.1">
    <property type="nucleotide sequence ID" value="NZ_SOAG01000002.1"/>
</dbReference>
<evidence type="ECO:0000256" key="1">
    <source>
        <dbReference type="SAM" id="Phobius"/>
    </source>
</evidence>
<dbReference type="OrthoDB" id="1027344at2"/>
<keyword evidence="1" id="KW-1133">Transmembrane helix</keyword>
<evidence type="ECO:0000313" key="3">
    <source>
        <dbReference type="Proteomes" id="UP000295215"/>
    </source>
</evidence>
<organism evidence="2 3">
    <name type="scientific">Myroides indicus</name>
    <dbReference type="NCBI Taxonomy" id="1323422"/>
    <lineage>
        <taxon>Bacteria</taxon>
        <taxon>Pseudomonadati</taxon>
        <taxon>Bacteroidota</taxon>
        <taxon>Flavobacteriia</taxon>
        <taxon>Flavobacteriales</taxon>
        <taxon>Flavobacteriaceae</taxon>
        <taxon>Myroides</taxon>
    </lineage>
</organism>
<gene>
    <name evidence="2" type="ORF">C8P70_102101</name>
</gene>
<protein>
    <recommendedName>
        <fullName evidence="4">DUF4157 domain-containing protein</fullName>
    </recommendedName>
</protein>
<keyword evidence="1" id="KW-0472">Membrane</keyword>
<reference evidence="2 3" key="1">
    <citation type="submission" date="2019-03" db="EMBL/GenBank/DDBJ databases">
        <title>Genomic Encyclopedia of Archaeal and Bacterial Type Strains, Phase II (KMG-II): from individual species to whole genera.</title>
        <authorList>
            <person name="Goeker M."/>
        </authorList>
    </citation>
    <scope>NUCLEOTIDE SEQUENCE [LARGE SCALE GENOMIC DNA]</scope>
    <source>
        <strain evidence="2 3">DSM 28213</strain>
    </source>
</reference>
<evidence type="ECO:0000313" key="2">
    <source>
        <dbReference type="EMBL" id="TDS65317.1"/>
    </source>
</evidence>
<proteinExistence type="predicted"/>
<keyword evidence="3" id="KW-1185">Reference proteome</keyword>
<evidence type="ECO:0008006" key="4">
    <source>
        <dbReference type="Google" id="ProtNLM"/>
    </source>
</evidence>
<comment type="caution">
    <text evidence="2">The sequence shown here is derived from an EMBL/GenBank/DDBJ whole genome shotgun (WGS) entry which is preliminary data.</text>
</comment>
<dbReference type="Proteomes" id="UP000295215">
    <property type="component" value="Unassembled WGS sequence"/>
</dbReference>
<accession>A0A4R7F8H9</accession>
<name>A0A4R7F8H9_9FLAO</name>
<dbReference type="AlphaFoldDB" id="A0A4R7F8H9"/>